<gene>
    <name evidence="1" type="ORF">ENSA7_59550</name>
</gene>
<reference evidence="1 2" key="1">
    <citation type="submission" date="2018-03" db="EMBL/GenBank/DDBJ databases">
        <title>Draft Genome Sequences of the Obligatory Marine Myxobacteria Enhygromyxa salina SWB007.</title>
        <authorList>
            <person name="Poehlein A."/>
            <person name="Moghaddam J.A."/>
            <person name="Harms H."/>
            <person name="Alanjari M."/>
            <person name="Koenig G.M."/>
            <person name="Daniel R."/>
            <person name="Schaeberle T.F."/>
        </authorList>
    </citation>
    <scope>NUCLEOTIDE SEQUENCE [LARGE SCALE GENOMIC DNA]</scope>
    <source>
        <strain evidence="1 2">SWB007</strain>
    </source>
</reference>
<dbReference type="Proteomes" id="UP000238823">
    <property type="component" value="Unassembled WGS sequence"/>
</dbReference>
<dbReference type="OrthoDB" id="173976at2"/>
<protein>
    <submittedName>
        <fullName evidence="1">Uncharacterized protein</fullName>
    </submittedName>
</protein>
<evidence type="ECO:0000313" key="2">
    <source>
        <dbReference type="Proteomes" id="UP000238823"/>
    </source>
</evidence>
<name>A0A2S9Y630_9BACT</name>
<proteinExistence type="predicted"/>
<accession>A0A2S9Y630</accession>
<comment type="caution">
    <text evidence="1">The sequence shown here is derived from an EMBL/GenBank/DDBJ whole genome shotgun (WGS) entry which is preliminary data.</text>
</comment>
<dbReference type="EMBL" id="PVNL01000118">
    <property type="protein sequence ID" value="PRQ00461.1"/>
    <property type="molecule type" value="Genomic_DNA"/>
</dbReference>
<dbReference type="RefSeq" id="WP_106092816.1">
    <property type="nucleotide sequence ID" value="NZ_PVNL01000118.1"/>
</dbReference>
<organism evidence="1 2">
    <name type="scientific">Enhygromyxa salina</name>
    <dbReference type="NCBI Taxonomy" id="215803"/>
    <lineage>
        <taxon>Bacteria</taxon>
        <taxon>Pseudomonadati</taxon>
        <taxon>Myxococcota</taxon>
        <taxon>Polyangia</taxon>
        <taxon>Nannocystales</taxon>
        <taxon>Nannocystaceae</taxon>
        <taxon>Enhygromyxa</taxon>
    </lineage>
</organism>
<evidence type="ECO:0000313" key="1">
    <source>
        <dbReference type="EMBL" id="PRQ00461.1"/>
    </source>
</evidence>
<dbReference type="AlphaFoldDB" id="A0A2S9Y630"/>
<sequence length="126" mass="13963">MTTMPHLAAMDWDHDNQLQHATAGTEQVYFQYVGGIRSLKYTEKQGSTTEKRIYFGPFELYRKRINGALDLERESLHVSDGTGRICIVETKAVDSGSSVGSPTGIWRYQLSNHLGAAATRSTAPGR</sequence>
<dbReference type="Gene3D" id="2.180.10.10">
    <property type="entry name" value="RHS repeat-associated core"/>
    <property type="match status" value="1"/>
</dbReference>